<protein>
    <submittedName>
        <fullName evidence="2">ATP-binding protein</fullName>
    </submittedName>
</protein>
<keyword evidence="2" id="KW-0547">Nucleotide-binding</keyword>
<dbReference type="InterPro" id="IPR003959">
    <property type="entry name" value="ATPase_AAA_core"/>
</dbReference>
<dbReference type="InterPro" id="IPR027417">
    <property type="entry name" value="P-loop_NTPase"/>
</dbReference>
<accession>A0ABY4L962</accession>
<dbReference type="Pfam" id="PF13304">
    <property type="entry name" value="AAA_21"/>
    <property type="match status" value="1"/>
</dbReference>
<reference evidence="2" key="1">
    <citation type="submission" date="2022-04" db="EMBL/GenBank/DDBJ databases">
        <authorList>
            <person name="Liu G."/>
        </authorList>
    </citation>
    <scope>NUCLEOTIDE SEQUENCE</scope>
    <source>
        <strain evidence="2">RG22</strain>
    </source>
</reference>
<name>A0ABY4L962_9BACT</name>
<dbReference type="InterPro" id="IPR014555">
    <property type="entry name" value="RecF-like"/>
</dbReference>
<dbReference type="EMBL" id="CP096574">
    <property type="protein sequence ID" value="UPU34140.1"/>
    <property type="molecule type" value="Genomic_DNA"/>
</dbReference>
<dbReference type="Gene3D" id="3.40.50.300">
    <property type="entry name" value="P-loop containing nucleotide triphosphate hydrolases"/>
    <property type="match status" value="1"/>
</dbReference>
<keyword evidence="2" id="KW-0067">ATP-binding</keyword>
<sequence>MRLEKVEIIKYKSCEKTLLNINDTLTALIGVNGSGKTSILSAIKLLKRITDNRYHYFSNNSKNLLETIVVAVFTYQNIKVELKSTFDYDIGSHSQEEIASIKTEWRIQNIYPKKWIDIPVEILLSEFRSHRRRTMSDKMYLTYKAYEKFRTLKDNIPKDFFEYAARAIEFIESINYYSATQFSDPQRCPTSIELEAREADSAYRYSKRATGPHSAFIMDLVNLHRESPDKYIRYLNLIGPRGIGLIDDLVFDEINFSSEEINVKSGGKVVTDVRTKFIVVPKILLGKKILSFNQLSEGTFKTAALLFYILHKQDSVLLLEEPEVCVHHGLLRSIISIIKDESDFKQIIISTHSDFVLDQLKPEHLVIVSRSSEKGTTAKTLSKTLTKNNYKALHAYLEEVGNLGDFWKEGGFDE</sequence>
<dbReference type="GO" id="GO:0005524">
    <property type="term" value="F:ATP binding"/>
    <property type="evidence" value="ECO:0007669"/>
    <property type="project" value="UniProtKB-KW"/>
</dbReference>
<keyword evidence="3" id="KW-1185">Reference proteome</keyword>
<dbReference type="PANTHER" id="PTHR43581:SF2">
    <property type="entry name" value="EXCINUCLEASE ATPASE SUBUNIT"/>
    <property type="match status" value="1"/>
</dbReference>
<evidence type="ECO:0000259" key="1">
    <source>
        <dbReference type="Pfam" id="PF13304"/>
    </source>
</evidence>
<dbReference type="SUPFAM" id="SSF52540">
    <property type="entry name" value="P-loop containing nucleoside triphosphate hydrolases"/>
    <property type="match status" value="1"/>
</dbReference>
<dbReference type="PIRSF" id="PIRSF029347">
    <property type="entry name" value="RecF"/>
    <property type="match status" value="1"/>
</dbReference>
<dbReference type="InterPro" id="IPR051396">
    <property type="entry name" value="Bact_Antivir_Def_Nuclease"/>
</dbReference>
<evidence type="ECO:0000313" key="3">
    <source>
        <dbReference type="Proteomes" id="UP000831485"/>
    </source>
</evidence>
<evidence type="ECO:0000313" key="2">
    <source>
        <dbReference type="EMBL" id="UPU34140.1"/>
    </source>
</evidence>
<dbReference type="RefSeq" id="WP_248646304.1">
    <property type="nucleotide sequence ID" value="NZ_CP096574.1"/>
</dbReference>
<feature type="domain" description="ATPase AAA-type core" evidence="1">
    <location>
        <begin position="25"/>
        <end position="358"/>
    </location>
</feature>
<gene>
    <name evidence="2" type="ORF">M1B72_11815</name>
</gene>
<proteinExistence type="predicted"/>
<organism evidence="2 3">
    <name type="scientific">Geomonas paludis</name>
    <dbReference type="NCBI Taxonomy" id="2740185"/>
    <lineage>
        <taxon>Bacteria</taxon>
        <taxon>Pseudomonadati</taxon>
        <taxon>Thermodesulfobacteriota</taxon>
        <taxon>Desulfuromonadia</taxon>
        <taxon>Geobacterales</taxon>
        <taxon>Geobacteraceae</taxon>
        <taxon>Geomonas</taxon>
    </lineage>
</organism>
<dbReference type="Proteomes" id="UP000831485">
    <property type="component" value="Chromosome"/>
</dbReference>
<dbReference type="PANTHER" id="PTHR43581">
    <property type="entry name" value="ATP/GTP PHOSPHATASE"/>
    <property type="match status" value="1"/>
</dbReference>